<sequence length="377" mass="43296">MLYRKMGKTNEEVSILGFGCMRFPTKDGKIDEVKATEMVRYAIDNGVNYIDTAYPYHNGESEPVVGEILKGGYREKVKLATKLPTWLITSREDMDKYFNEQLERLQTNYIDFYLIHNLNKESYRNAKENGLFEFIDKIKEEKKARYVGFSFHDTIDVYKEIIDDYDWDFTQIQYNYIDEEYQAGTEGLLYAASKDLGIIIMEPLRGGALVNNVSKKIKDIIEKSNVQKNAAGWAFKFLYNREEISVVLSGMSTIEQIIDNLKIADSEGIKNSMTEEEETVINQLKDEFKSKIKVNCTGCKYCVPCPLGVSIPTCFELLNNSSMFGNVDTIKENYYSYLESEKSHASICVECGACEEKCPQHIDIRNKLKEVCSVFEA</sequence>
<dbReference type="GO" id="GO:0051536">
    <property type="term" value="F:iron-sulfur cluster binding"/>
    <property type="evidence" value="ECO:0007669"/>
    <property type="project" value="UniProtKB-KW"/>
</dbReference>
<dbReference type="AlphaFoldDB" id="A0A371J4C2"/>
<keyword evidence="2" id="KW-0408">Iron</keyword>
<dbReference type="InterPro" id="IPR036812">
    <property type="entry name" value="NAD(P)_OxRdtase_dom_sf"/>
</dbReference>
<evidence type="ECO:0000313" key="5">
    <source>
        <dbReference type="EMBL" id="RDY27517.1"/>
    </source>
</evidence>
<comment type="caution">
    <text evidence="5">The sequence shown here is derived from an EMBL/GenBank/DDBJ whole genome shotgun (WGS) entry which is preliminary data.</text>
</comment>
<dbReference type="GO" id="GO:0046872">
    <property type="term" value="F:metal ion binding"/>
    <property type="evidence" value="ECO:0007669"/>
    <property type="project" value="UniProtKB-KW"/>
</dbReference>
<feature type="domain" description="4Fe-4S ferredoxin-type" evidence="4">
    <location>
        <begin position="339"/>
        <end position="367"/>
    </location>
</feature>
<dbReference type="PANTHER" id="PTHR43312:SF2">
    <property type="entry name" value="OXIDOREDUCTASE"/>
    <property type="match status" value="1"/>
</dbReference>
<dbReference type="PANTHER" id="PTHR43312">
    <property type="entry name" value="D-THREO-ALDOSE 1-DEHYDROGENASE"/>
    <property type="match status" value="1"/>
</dbReference>
<dbReference type="SUPFAM" id="SSF46548">
    <property type="entry name" value="alpha-helical ferredoxin"/>
    <property type="match status" value="1"/>
</dbReference>
<dbReference type="Pfam" id="PF00248">
    <property type="entry name" value="Aldo_ket_red"/>
    <property type="match status" value="1"/>
</dbReference>
<dbReference type="Gene3D" id="3.20.20.100">
    <property type="entry name" value="NADP-dependent oxidoreductase domain"/>
    <property type="match status" value="1"/>
</dbReference>
<keyword evidence="6" id="KW-1185">Reference proteome</keyword>
<dbReference type="Proteomes" id="UP000215694">
    <property type="component" value="Unassembled WGS sequence"/>
</dbReference>
<dbReference type="CDD" id="cd19096">
    <property type="entry name" value="AKR_Fe-S_oxidoreductase"/>
    <property type="match status" value="1"/>
</dbReference>
<gene>
    <name evidence="5" type="ORF">CHL78_008605</name>
</gene>
<evidence type="ECO:0000259" key="4">
    <source>
        <dbReference type="PROSITE" id="PS51379"/>
    </source>
</evidence>
<dbReference type="RefSeq" id="WP_094369101.1">
    <property type="nucleotide sequence ID" value="NZ_NOJY02000012.1"/>
</dbReference>
<evidence type="ECO:0000256" key="2">
    <source>
        <dbReference type="ARBA" id="ARBA00023004"/>
    </source>
</evidence>
<reference evidence="5 6" key="1">
    <citation type="journal article" date="2017" name="Genome Announc.">
        <title>Draft Genome Sequence of Romboutsia weinsteinii sp. nov. Strain CCRI-19649(T) Isolated from Surface Water.</title>
        <authorList>
            <person name="Maheux A.F."/>
            <person name="Boudreau D.K."/>
            <person name="Berube E."/>
            <person name="Boissinot M."/>
            <person name="Cantin P."/>
            <person name="Raymond F."/>
            <person name="Corbeil J."/>
            <person name="Omar R.F."/>
            <person name="Bergeron M.G."/>
        </authorList>
    </citation>
    <scope>NUCLEOTIDE SEQUENCE [LARGE SCALE GENOMIC DNA]</scope>
    <source>
        <strain evidence="5 6">CCRI-19649</strain>
    </source>
</reference>
<dbReference type="InterPro" id="IPR017900">
    <property type="entry name" value="4Fe4S_Fe_S_CS"/>
</dbReference>
<keyword evidence="3" id="KW-0411">Iron-sulfur</keyword>
<dbReference type="EMBL" id="NOJY02000012">
    <property type="protein sequence ID" value="RDY27517.1"/>
    <property type="molecule type" value="Genomic_DNA"/>
</dbReference>
<dbReference type="PROSITE" id="PS51379">
    <property type="entry name" value="4FE4S_FER_2"/>
    <property type="match status" value="1"/>
</dbReference>
<dbReference type="InterPro" id="IPR053135">
    <property type="entry name" value="AKR2_Oxidoreductase"/>
</dbReference>
<name>A0A371J4C2_9FIRM</name>
<protein>
    <submittedName>
        <fullName evidence="5">Aldo/keto reductase</fullName>
    </submittedName>
</protein>
<organism evidence="5 6">
    <name type="scientific">Romboutsia weinsteinii</name>
    <dbReference type="NCBI Taxonomy" id="2020949"/>
    <lineage>
        <taxon>Bacteria</taxon>
        <taxon>Bacillati</taxon>
        <taxon>Bacillota</taxon>
        <taxon>Clostridia</taxon>
        <taxon>Peptostreptococcales</taxon>
        <taxon>Peptostreptococcaceae</taxon>
        <taxon>Romboutsia</taxon>
    </lineage>
</organism>
<proteinExistence type="predicted"/>
<dbReference type="OrthoDB" id="9773828at2"/>
<dbReference type="SUPFAM" id="SSF51430">
    <property type="entry name" value="NAD(P)-linked oxidoreductase"/>
    <property type="match status" value="1"/>
</dbReference>
<dbReference type="PROSITE" id="PS00198">
    <property type="entry name" value="4FE4S_FER_1"/>
    <property type="match status" value="1"/>
</dbReference>
<dbReference type="Pfam" id="PF13187">
    <property type="entry name" value="Fer4_9"/>
    <property type="match status" value="1"/>
</dbReference>
<dbReference type="InterPro" id="IPR023210">
    <property type="entry name" value="NADP_OxRdtase_dom"/>
</dbReference>
<evidence type="ECO:0000313" key="6">
    <source>
        <dbReference type="Proteomes" id="UP000215694"/>
    </source>
</evidence>
<evidence type="ECO:0000256" key="3">
    <source>
        <dbReference type="ARBA" id="ARBA00023014"/>
    </source>
</evidence>
<keyword evidence="1" id="KW-0479">Metal-binding</keyword>
<evidence type="ECO:0000256" key="1">
    <source>
        <dbReference type="ARBA" id="ARBA00022723"/>
    </source>
</evidence>
<accession>A0A371J4C2</accession>
<dbReference type="InterPro" id="IPR017896">
    <property type="entry name" value="4Fe4S_Fe-S-bd"/>
</dbReference>